<evidence type="ECO:0000313" key="3">
    <source>
        <dbReference type="Proteomes" id="UP000800041"/>
    </source>
</evidence>
<evidence type="ECO:0000256" key="1">
    <source>
        <dbReference type="SAM" id="MobiDB-lite"/>
    </source>
</evidence>
<protein>
    <submittedName>
        <fullName evidence="2">Uncharacterized protein</fullName>
    </submittedName>
</protein>
<organism evidence="2 3">
    <name type="scientific">Aulographum hederae CBS 113979</name>
    <dbReference type="NCBI Taxonomy" id="1176131"/>
    <lineage>
        <taxon>Eukaryota</taxon>
        <taxon>Fungi</taxon>
        <taxon>Dikarya</taxon>
        <taxon>Ascomycota</taxon>
        <taxon>Pezizomycotina</taxon>
        <taxon>Dothideomycetes</taxon>
        <taxon>Pleosporomycetidae</taxon>
        <taxon>Aulographales</taxon>
        <taxon>Aulographaceae</taxon>
    </lineage>
</organism>
<name>A0A6G1HAI3_9PEZI</name>
<proteinExistence type="predicted"/>
<feature type="compositionally biased region" description="Basic residues" evidence="1">
    <location>
        <begin position="151"/>
        <end position="169"/>
    </location>
</feature>
<reference evidence="2" key="1">
    <citation type="journal article" date="2020" name="Stud. Mycol.">
        <title>101 Dothideomycetes genomes: a test case for predicting lifestyles and emergence of pathogens.</title>
        <authorList>
            <person name="Haridas S."/>
            <person name="Albert R."/>
            <person name="Binder M."/>
            <person name="Bloem J."/>
            <person name="Labutti K."/>
            <person name="Salamov A."/>
            <person name="Andreopoulos B."/>
            <person name="Baker S."/>
            <person name="Barry K."/>
            <person name="Bills G."/>
            <person name="Bluhm B."/>
            <person name="Cannon C."/>
            <person name="Castanera R."/>
            <person name="Culley D."/>
            <person name="Daum C."/>
            <person name="Ezra D."/>
            <person name="Gonzalez J."/>
            <person name="Henrissat B."/>
            <person name="Kuo A."/>
            <person name="Liang C."/>
            <person name="Lipzen A."/>
            <person name="Lutzoni F."/>
            <person name="Magnuson J."/>
            <person name="Mondo S."/>
            <person name="Nolan M."/>
            <person name="Ohm R."/>
            <person name="Pangilinan J."/>
            <person name="Park H.-J."/>
            <person name="Ramirez L."/>
            <person name="Alfaro M."/>
            <person name="Sun H."/>
            <person name="Tritt A."/>
            <person name="Yoshinaga Y."/>
            <person name="Zwiers L.-H."/>
            <person name="Turgeon B."/>
            <person name="Goodwin S."/>
            <person name="Spatafora J."/>
            <person name="Crous P."/>
            <person name="Grigoriev I."/>
        </authorList>
    </citation>
    <scope>NUCLEOTIDE SEQUENCE</scope>
    <source>
        <strain evidence="2">CBS 113979</strain>
    </source>
</reference>
<feature type="compositionally biased region" description="Basic and acidic residues" evidence="1">
    <location>
        <begin position="140"/>
        <end position="150"/>
    </location>
</feature>
<feature type="compositionally biased region" description="Polar residues" evidence="1">
    <location>
        <begin position="15"/>
        <end position="28"/>
    </location>
</feature>
<feature type="region of interest" description="Disordered" evidence="1">
    <location>
        <begin position="140"/>
        <end position="185"/>
    </location>
</feature>
<gene>
    <name evidence="2" type="ORF">K402DRAFT_247276</name>
</gene>
<dbReference type="EMBL" id="ML977143">
    <property type="protein sequence ID" value="KAF1990062.1"/>
    <property type="molecule type" value="Genomic_DNA"/>
</dbReference>
<evidence type="ECO:0000313" key="2">
    <source>
        <dbReference type="EMBL" id="KAF1990062.1"/>
    </source>
</evidence>
<feature type="compositionally biased region" description="Basic and acidic residues" evidence="1">
    <location>
        <begin position="175"/>
        <end position="185"/>
    </location>
</feature>
<sequence length="185" mass="20526">MGRAGLVVDAPNKAPPTTRSLSVNADQQQLQRPVLSSVSASRRARYRCVAVRSSRGGGRVGSSWGLLDCDKGTRGCELLGGRSPGGSQGRETEERERYSPLFWSQRRMDRGFVGGCDGADCSQSCSLVGSGLRRVLELERRGEERRGEERRRRRRRKCRGRPGQGRRVRAGLGRETVETTREHQA</sequence>
<accession>A0A6G1HAI3</accession>
<keyword evidence="3" id="KW-1185">Reference proteome</keyword>
<dbReference type="Proteomes" id="UP000800041">
    <property type="component" value="Unassembled WGS sequence"/>
</dbReference>
<dbReference type="AlphaFoldDB" id="A0A6G1HAI3"/>
<feature type="region of interest" description="Disordered" evidence="1">
    <location>
        <begin position="1"/>
        <end position="28"/>
    </location>
</feature>